<evidence type="ECO:0000256" key="1">
    <source>
        <dbReference type="ARBA" id="ARBA00022499"/>
    </source>
</evidence>
<name>A0A8D9HQH2_BRACM</name>
<gene>
    <name evidence="3" type="ORF">BRAPAZ1V2_A07P14630.2</name>
</gene>
<reference evidence="3 4" key="1">
    <citation type="submission" date="2021-07" db="EMBL/GenBank/DDBJ databases">
        <authorList>
            <consortium name="Genoscope - CEA"/>
            <person name="William W."/>
        </authorList>
    </citation>
    <scope>NUCLEOTIDE SEQUENCE [LARGE SCALE GENOMIC DNA]</scope>
</reference>
<dbReference type="PROSITE" id="PS50053">
    <property type="entry name" value="UBIQUITIN_2"/>
    <property type="match status" value="2"/>
</dbReference>
<feature type="non-terminal residue" evidence="3">
    <location>
        <position position="229"/>
    </location>
</feature>
<feature type="domain" description="Ubiquitin-like" evidence="2">
    <location>
        <begin position="50"/>
        <end position="106"/>
    </location>
</feature>
<evidence type="ECO:0000313" key="4">
    <source>
        <dbReference type="Proteomes" id="UP000694005"/>
    </source>
</evidence>
<dbReference type="SMART" id="SM00213">
    <property type="entry name" value="UBQ"/>
    <property type="match status" value="2"/>
</dbReference>
<dbReference type="EMBL" id="LS974623">
    <property type="protein sequence ID" value="CAG7901819.1"/>
    <property type="molecule type" value="Genomic_DNA"/>
</dbReference>
<dbReference type="Gene3D" id="3.10.20.90">
    <property type="entry name" value="Phosphatidylinositol 3-kinase Catalytic Subunit, Chain A, domain 1"/>
    <property type="match status" value="2"/>
</dbReference>
<protein>
    <recommendedName>
        <fullName evidence="2">Ubiquitin-like domain-containing protein</fullName>
    </recommendedName>
</protein>
<dbReference type="AlphaFoldDB" id="A0A8D9HQH2"/>
<dbReference type="Gramene" id="A07p14630.2_BraZ1">
    <property type="protein sequence ID" value="A07p14630.2_BraZ1.CDS"/>
    <property type="gene ID" value="A07g14630.2_BraZ1"/>
</dbReference>
<dbReference type="Pfam" id="PF00240">
    <property type="entry name" value="ubiquitin"/>
    <property type="match status" value="2"/>
</dbReference>
<dbReference type="InterPro" id="IPR050158">
    <property type="entry name" value="Ubiquitin_ubiquitin-like"/>
</dbReference>
<proteinExistence type="predicted"/>
<dbReference type="Proteomes" id="UP000694005">
    <property type="component" value="Chromosome A07"/>
</dbReference>
<evidence type="ECO:0000313" key="3">
    <source>
        <dbReference type="EMBL" id="CAG7901819.1"/>
    </source>
</evidence>
<dbReference type="PANTHER" id="PTHR10666">
    <property type="entry name" value="UBIQUITIN"/>
    <property type="match status" value="1"/>
</dbReference>
<dbReference type="PRINTS" id="PR00348">
    <property type="entry name" value="UBIQUITIN"/>
</dbReference>
<evidence type="ECO:0000259" key="2">
    <source>
        <dbReference type="PROSITE" id="PS50053"/>
    </source>
</evidence>
<dbReference type="InterPro" id="IPR029071">
    <property type="entry name" value="Ubiquitin-like_domsf"/>
</dbReference>
<dbReference type="InterPro" id="IPR000626">
    <property type="entry name" value="Ubiquitin-like_dom"/>
</dbReference>
<dbReference type="SUPFAM" id="SSF54236">
    <property type="entry name" value="Ubiquitin-like"/>
    <property type="match status" value="2"/>
</dbReference>
<organism evidence="3 4">
    <name type="scientific">Brassica campestris</name>
    <name type="common">Field mustard</name>
    <dbReference type="NCBI Taxonomy" id="3711"/>
    <lineage>
        <taxon>Eukaryota</taxon>
        <taxon>Viridiplantae</taxon>
        <taxon>Streptophyta</taxon>
        <taxon>Embryophyta</taxon>
        <taxon>Tracheophyta</taxon>
        <taxon>Spermatophyta</taxon>
        <taxon>Magnoliopsida</taxon>
        <taxon>eudicotyledons</taxon>
        <taxon>Gunneridae</taxon>
        <taxon>Pentapetalae</taxon>
        <taxon>rosids</taxon>
        <taxon>malvids</taxon>
        <taxon>Brassicales</taxon>
        <taxon>Brassicaceae</taxon>
        <taxon>Brassiceae</taxon>
        <taxon>Brassica</taxon>
    </lineage>
</organism>
<dbReference type="InterPro" id="IPR019956">
    <property type="entry name" value="Ubiquitin_dom"/>
</dbReference>
<feature type="domain" description="Ubiquitin-like" evidence="2">
    <location>
        <begin position="155"/>
        <end position="211"/>
    </location>
</feature>
<sequence>MEISIKTLKGKNINLEVEDSSNTIDVKIHGEPMRELVVRLGPSGWGAAVMRIFVVTLTGNTRTVEVTGSDTIGEVKTKWQEMEGIPVDQQRLVFQGRQLEDSRTISIKTSQRENINLEVEDSSKTIDLKIYGPTRQLVLGLNGDTDAYQGSDALMRIFVSTIKDKTFILQVKGSDTIKKIKTMIHDQGGLPVDQLNLNFLGTKLENSRTVATITSSLTQILSLCSGVAF</sequence>
<dbReference type="GO" id="GO:0003729">
    <property type="term" value="F:mRNA binding"/>
    <property type="evidence" value="ECO:0007669"/>
    <property type="project" value="UniProtKB-ARBA"/>
</dbReference>
<keyword evidence="1" id="KW-1017">Isopeptide bond</keyword>
<accession>A0A8D9HQH2</accession>